<reference evidence="2 3" key="1">
    <citation type="submission" date="2015-10" db="EMBL/GenBank/DDBJ databases">
        <title>Draft genome sequence of Streptomyces longwoodensis DSM 41677, type strain for the species Streptomyces longwoodensis.</title>
        <authorList>
            <person name="Ruckert C."/>
            <person name="Winkler A."/>
            <person name="Kalinowski J."/>
            <person name="Kampfer P."/>
            <person name="Glaeser S."/>
        </authorList>
    </citation>
    <scope>NUCLEOTIDE SEQUENCE [LARGE SCALE GENOMIC DNA]</scope>
    <source>
        <strain evidence="2 3">DSM 41677</strain>
    </source>
</reference>
<evidence type="ECO:0000313" key="3">
    <source>
        <dbReference type="Proteomes" id="UP000053271"/>
    </source>
</evidence>
<organism evidence="2 3">
    <name type="scientific">Streptomyces longwoodensis</name>
    <dbReference type="NCBI Taxonomy" id="68231"/>
    <lineage>
        <taxon>Bacteria</taxon>
        <taxon>Bacillati</taxon>
        <taxon>Actinomycetota</taxon>
        <taxon>Actinomycetes</taxon>
        <taxon>Kitasatosporales</taxon>
        <taxon>Streptomycetaceae</taxon>
        <taxon>Streptomyces</taxon>
    </lineage>
</organism>
<gene>
    <name evidence="2" type="ORF">AQJ30_27540</name>
</gene>
<feature type="compositionally biased region" description="Basic and acidic residues" evidence="1">
    <location>
        <begin position="136"/>
        <end position="148"/>
    </location>
</feature>
<dbReference type="STRING" id="68231.AQJ30_27540"/>
<accession>A0A101QRP7</accession>
<evidence type="ECO:0000256" key="1">
    <source>
        <dbReference type="SAM" id="MobiDB-lite"/>
    </source>
</evidence>
<feature type="region of interest" description="Disordered" evidence="1">
    <location>
        <begin position="211"/>
        <end position="235"/>
    </location>
</feature>
<keyword evidence="3" id="KW-1185">Reference proteome</keyword>
<dbReference type="EMBL" id="LMWS01000035">
    <property type="protein sequence ID" value="KUN34825.1"/>
    <property type="molecule type" value="Genomic_DNA"/>
</dbReference>
<proteinExistence type="predicted"/>
<dbReference type="GeneID" id="91428329"/>
<dbReference type="RefSeq" id="WP_067239377.1">
    <property type="nucleotide sequence ID" value="NZ_KQ948560.1"/>
</dbReference>
<feature type="region of interest" description="Disordered" evidence="1">
    <location>
        <begin position="28"/>
        <end position="148"/>
    </location>
</feature>
<feature type="compositionally biased region" description="Basic and acidic residues" evidence="1">
    <location>
        <begin position="85"/>
        <end position="101"/>
    </location>
</feature>
<dbReference type="Proteomes" id="UP000053271">
    <property type="component" value="Unassembled WGS sequence"/>
</dbReference>
<name>A0A101QRP7_9ACTN</name>
<sequence length="252" mass="26544">MPLANPLESAMLKNARTRLLAAAMGSTWSHPYADPFTCYADGGSGDGDGGQDDGGDGDSDADEDGSDDDSDDADGDDGKDDDQDAEKLGEKGVKALRELRRENRRLKAQLRQQGDGGDSKRKASTKDGDDDQDDAETLRERAREEARAEVWTERVEAAAIAAAAGRLANPSRVAQLLGEDLADVPKDAKGRPDKDAITELIDELLETDPYLAAPATGGTGRRFQGDADGGARKKTKKAAASLDEAIAAKLAG</sequence>
<feature type="compositionally biased region" description="Basic and acidic residues" evidence="1">
    <location>
        <begin position="117"/>
        <end position="127"/>
    </location>
</feature>
<feature type="compositionally biased region" description="Acidic residues" evidence="1">
    <location>
        <begin position="49"/>
        <end position="84"/>
    </location>
</feature>
<comment type="caution">
    <text evidence="2">The sequence shown here is derived from an EMBL/GenBank/DDBJ whole genome shotgun (WGS) entry which is preliminary data.</text>
</comment>
<evidence type="ECO:0008006" key="4">
    <source>
        <dbReference type="Google" id="ProtNLM"/>
    </source>
</evidence>
<protein>
    <recommendedName>
        <fullName evidence="4">Scaffolding protein</fullName>
    </recommendedName>
</protein>
<evidence type="ECO:0000313" key="2">
    <source>
        <dbReference type="EMBL" id="KUN34825.1"/>
    </source>
</evidence>
<dbReference type="AlphaFoldDB" id="A0A101QRP7"/>